<evidence type="ECO:0000313" key="2">
    <source>
        <dbReference type="Proteomes" id="UP001341840"/>
    </source>
</evidence>
<organism evidence="1 2">
    <name type="scientific">Stylosanthes scabra</name>
    <dbReference type="NCBI Taxonomy" id="79078"/>
    <lineage>
        <taxon>Eukaryota</taxon>
        <taxon>Viridiplantae</taxon>
        <taxon>Streptophyta</taxon>
        <taxon>Embryophyta</taxon>
        <taxon>Tracheophyta</taxon>
        <taxon>Spermatophyta</taxon>
        <taxon>Magnoliopsida</taxon>
        <taxon>eudicotyledons</taxon>
        <taxon>Gunneridae</taxon>
        <taxon>Pentapetalae</taxon>
        <taxon>rosids</taxon>
        <taxon>fabids</taxon>
        <taxon>Fabales</taxon>
        <taxon>Fabaceae</taxon>
        <taxon>Papilionoideae</taxon>
        <taxon>50 kb inversion clade</taxon>
        <taxon>dalbergioids sensu lato</taxon>
        <taxon>Dalbergieae</taxon>
        <taxon>Pterocarpus clade</taxon>
        <taxon>Stylosanthes</taxon>
    </lineage>
</organism>
<dbReference type="EMBL" id="JASCZI010120854">
    <property type="protein sequence ID" value="MED6155973.1"/>
    <property type="molecule type" value="Genomic_DNA"/>
</dbReference>
<keyword evidence="2" id="KW-1185">Reference proteome</keyword>
<dbReference type="Proteomes" id="UP001341840">
    <property type="component" value="Unassembled WGS sequence"/>
</dbReference>
<name>A0ABU6U7K6_9FABA</name>
<accession>A0ABU6U7K6</accession>
<protein>
    <submittedName>
        <fullName evidence="1">Uncharacterized protein</fullName>
    </submittedName>
</protein>
<gene>
    <name evidence="1" type="ORF">PIB30_010616</name>
</gene>
<reference evidence="1 2" key="1">
    <citation type="journal article" date="2023" name="Plants (Basel)">
        <title>Bridging the Gap: Combining Genomics and Transcriptomics Approaches to Understand Stylosanthes scabra, an Orphan Legume from the Brazilian Caatinga.</title>
        <authorList>
            <person name="Ferreira-Neto J.R.C."/>
            <person name="da Silva M.D."/>
            <person name="Binneck E."/>
            <person name="de Melo N.F."/>
            <person name="da Silva R.H."/>
            <person name="de Melo A.L.T.M."/>
            <person name="Pandolfi V."/>
            <person name="Bustamante F.O."/>
            <person name="Brasileiro-Vidal A.C."/>
            <person name="Benko-Iseppon A.M."/>
        </authorList>
    </citation>
    <scope>NUCLEOTIDE SEQUENCE [LARGE SCALE GENOMIC DNA]</scope>
    <source>
        <tissue evidence="1">Leaves</tissue>
    </source>
</reference>
<comment type="caution">
    <text evidence="1">The sequence shown here is derived from an EMBL/GenBank/DDBJ whole genome shotgun (WGS) entry which is preliminary data.</text>
</comment>
<proteinExistence type="predicted"/>
<evidence type="ECO:0000313" key="1">
    <source>
        <dbReference type="EMBL" id="MED6155973.1"/>
    </source>
</evidence>
<sequence length="154" mass="17940">MIIIGVIKNNRYGLKNVLFFHESKRTHKILCINKKNGVEYKKTEAGNGKNTPKNLGDGQLECHVSVHVRSHVNTRRHVSAASVPSHLNDVARFRQTGWVWFWTDPMAENKSGNLKKCEHAARFRWSVMARLTSERDEIRPVQLGTIRRTRRRRR</sequence>